<dbReference type="GO" id="GO:0006537">
    <property type="term" value="P:glutamate biosynthetic process"/>
    <property type="evidence" value="ECO:0007669"/>
    <property type="project" value="TreeGrafter"/>
</dbReference>
<dbReference type="GO" id="GO:0006543">
    <property type="term" value="P:L-glutamine catabolic process"/>
    <property type="evidence" value="ECO:0007669"/>
    <property type="project" value="TreeGrafter"/>
</dbReference>
<feature type="non-terminal residue" evidence="6">
    <location>
        <position position="256"/>
    </location>
</feature>
<keyword evidence="4 6" id="KW-0378">Hydrolase</keyword>
<dbReference type="AlphaFoldDB" id="A0A6S6TSU1"/>
<evidence type="ECO:0000256" key="5">
    <source>
        <dbReference type="ARBA" id="ARBA00049534"/>
    </source>
</evidence>
<comment type="similarity">
    <text evidence="1">Belongs to the glutaminase family.</text>
</comment>
<evidence type="ECO:0000313" key="6">
    <source>
        <dbReference type="EMBL" id="CAA6818156.1"/>
    </source>
</evidence>
<dbReference type="EMBL" id="CACVAV010000283">
    <property type="protein sequence ID" value="CAA6818156.1"/>
    <property type="molecule type" value="Genomic_DNA"/>
</dbReference>
<accession>A0A6S6TSU1</accession>
<dbReference type="Gene3D" id="3.40.710.10">
    <property type="entry name" value="DD-peptidase/beta-lactamase superfamily"/>
    <property type="match status" value="1"/>
</dbReference>
<organism evidence="6">
    <name type="scientific">uncultured Thiotrichaceae bacterium</name>
    <dbReference type="NCBI Taxonomy" id="298394"/>
    <lineage>
        <taxon>Bacteria</taxon>
        <taxon>Pseudomonadati</taxon>
        <taxon>Pseudomonadota</taxon>
        <taxon>Gammaproteobacteria</taxon>
        <taxon>Thiotrichales</taxon>
        <taxon>Thiotrichaceae</taxon>
        <taxon>environmental samples</taxon>
    </lineage>
</organism>
<evidence type="ECO:0000256" key="3">
    <source>
        <dbReference type="ARBA" id="ARBA00012918"/>
    </source>
</evidence>
<dbReference type="NCBIfam" id="TIGR03814">
    <property type="entry name" value="Gln_ase"/>
    <property type="match status" value="1"/>
</dbReference>
<dbReference type="EC" id="3.5.1.2" evidence="3"/>
<dbReference type="SUPFAM" id="SSF56601">
    <property type="entry name" value="beta-lactamase/transpeptidase-like"/>
    <property type="match status" value="1"/>
</dbReference>
<evidence type="ECO:0000256" key="2">
    <source>
        <dbReference type="ARBA" id="ARBA00011881"/>
    </source>
</evidence>
<evidence type="ECO:0000256" key="4">
    <source>
        <dbReference type="ARBA" id="ARBA00022801"/>
    </source>
</evidence>
<sequence length="256" mass="28367">MNKNTNYESIFREIAAEFTDADDCGEIATYIPELGKVDPTKFGIHLTTIEKSHHPFGDSDEKFSIQSISKVFSLTLALKILGGDLWQRLGVEPSGSAFNSLVQLEYEIGIPRNPFINAGAIVICDVLVSCLDDPKAELLAFIRKASGIDTIDYSPEIADSEKQTGYRNYALTNFMKDFGNIHNEIDVVLDLYFHLCSIEMSCSELAQAFLFLASGGINPMTNEMVVNPARSKRINSIMQMCGFYDEAGEFAFKVGL</sequence>
<dbReference type="PANTHER" id="PTHR12544">
    <property type="entry name" value="GLUTAMINASE"/>
    <property type="match status" value="1"/>
</dbReference>
<protein>
    <recommendedName>
        <fullName evidence="3">glutaminase</fullName>
        <ecNumber evidence="3">3.5.1.2</ecNumber>
    </recommendedName>
</protein>
<evidence type="ECO:0000256" key="1">
    <source>
        <dbReference type="ARBA" id="ARBA00011076"/>
    </source>
</evidence>
<proteinExistence type="inferred from homology"/>
<name>A0A6S6TSU1_9GAMM</name>
<dbReference type="InterPro" id="IPR015868">
    <property type="entry name" value="Glutaminase"/>
</dbReference>
<dbReference type="PANTHER" id="PTHR12544:SF29">
    <property type="entry name" value="GLUTAMINASE"/>
    <property type="match status" value="1"/>
</dbReference>
<dbReference type="InterPro" id="IPR012338">
    <property type="entry name" value="Beta-lactam/transpept-like"/>
</dbReference>
<comment type="subunit">
    <text evidence="2">Homotetramer.</text>
</comment>
<dbReference type="Pfam" id="PF04960">
    <property type="entry name" value="Glutaminase"/>
    <property type="match status" value="1"/>
</dbReference>
<reference evidence="6" key="1">
    <citation type="submission" date="2020-01" db="EMBL/GenBank/DDBJ databases">
        <authorList>
            <person name="Meier V. D."/>
            <person name="Meier V D."/>
        </authorList>
    </citation>
    <scope>NUCLEOTIDE SEQUENCE</scope>
    <source>
        <strain evidence="6">HLG_WM_MAG_08</strain>
    </source>
</reference>
<comment type="catalytic activity">
    <reaction evidence="5">
        <text>L-glutamine + H2O = L-glutamate + NH4(+)</text>
        <dbReference type="Rhea" id="RHEA:15889"/>
        <dbReference type="ChEBI" id="CHEBI:15377"/>
        <dbReference type="ChEBI" id="CHEBI:28938"/>
        <dbReference type="ChEBI" id="CHEBI:29985"/>
        <dbReference type="ChEBI" id="CHEBI:58359"/>
        <dbReference type="EC" id="3.5.1.2"/>
    </reaction>
</comment>
<dbReference type="GO" id="GO:0004359">
    <property type="term" value="F:glutaminase activity"/>
    <property type="evidence" value="ECO:0007669"/>
    <property type="project" value="UniProtKB-EC"/>
</dbReference>
<gene>
    <name evidence="6" type="ORF">HELGO_WM49049</name>
</gene>